<dbReference type="Proteomes" id="UP000694400">
    <property type="component" value="Chromosome 1"/>
</dbReference>
<accession>A0A8B9SST2</accession>
<organism evidence="3 4">
    <name type="scientific">Anas platyrhynchos</name>
    <name type="common">Mallard</name>
    <name type="synonym">Anas boschas</name>
    <dbReference type="NCBI Taxonomy" id="8839"/>
    <lineage>
        <taxon>Eukaryota</taxon>
        <taxon>Metazoa</taxon>
        <taxon>Chordata</taxon>
        <taxon>Craniata</taxon>
        <taxon>Vertebrata</taxon>
        <taxon>Euteleostomi</taxon>
        <taxon>Archelosauria</taxon>
        <taxon>Archosauria</taxon>
        <taxon>Dinosauria</taxon>
        <taxon>Saurischia</taxon>
        <taxon>Theropoda</taxon>
        <taxon>Coelurosauria</taxon>
        <taxon>Aves</taxon>
        <taxon>Neognathae</taxon>
        <taxon>Galloanserae</taxon>
        <taxon>Anseriformes</taxon>
        <taxon>Anatidae</taxon>
        <taxon>Anatinae</taxon>
        <taxon>Anas</taxon>
    </lineage>
</organism>
<dbReference type="AlphaFoldDB" id="A0A8B9SST2"/>
<evidence type="ECO:0000256" key="2">
    <source>
        <dbReference type="SAM" id="SignalP"/>
    </source>
</evidence>
<reference evidence="3" key="3">
    <citation type="submission" date="2025-09" db="UniProtKB">
        <authorList>
            <consortium name="Ensembl"/>
        </authorList>
    </citation>
    <scope>IDENTIFICATION</scope>
</reference>
<evidence type="ECO:0000313" key="4">
    <source>
        <dbReference type="Proteomes" id="UP000694400"/>
    </source>
</evidence>
<sequence>SHGGYRPGLLLCVGWRTAAWLRCLSVSIPHAEALLHMDCNGEEMSCELSLYSSRRDSEGPCRASWFMATLQLSGGISIALVLRGPCSSGQEEEGHDAVLHPKLGIPVSKEGTLLTTVEFQSSSSNTSMRTRLGGSVTLDCRFALAPSSTLSSLEWRRQAPRQRPEHLPVPAPGPAQHPAACGW</sequence>
<evidence type="ECO:0000256" key="1">
    <source>
        <dbReference type="SAM" id="MobiDB-lite"/>
    </source>
</evidence>
<proteinExistence type="predicted"/>
<feature type="chain" id="PRO_5034026118" description="Immunoglobulin V-set domain-containing protein" evidence="2">
    <location>
        <begin position="34"/>
        <end position="183"/>
    </location>
</feature>
<reference evidence="3" key="1">
    <citation type="submission" date="2019-08" db="EMBL/GenBank/DDBJ databases">
        <title>Three high-quality genomes provides insights into domestication of ducks.</title>
        <authorList>
            <person name="Hou Z.C."/>
            <person name="Zhu F."/>
            <person name="Yin Z.T."/>
            <person name="Zhang F."/>
        </authorList>
    </citation>
    <scope>NUCLEOTIDE SEQUENCE [LARGE SCALE GENOMIC DNA]</scope>
</reference>
<keyword evidence="2" id="KW-0732">Signal</keyword>
<feature type="compositionally biased region" description="Basic and acidic residues" evidence="1">
    <location>
        <begin position="155"/>
        <end position="166"/>
    </location>
</feature>
<dbReference type="InterPro" id="IPR036179">
    <property type="entry name" value="Ig-like_dom_sf"/>
</dbReference>
<reference evidence="3" key="2">
    <citation type="submission" date="2025-08" db="UniProtKB">
        <authorList>
            <consortium name="Ensembl"/>
        </authorList>
    </citation>
    <scope>IDENTIFICATION</scope>
</reference>
<evidence type="ECO:0008006" key="5">
    <source>
        <dbReference type="Google" id="ProtNLM"/>
    </source>
</evidence>
<evidence type="ECO:0000313" key="3">
    <source>
        <dbReference type="Ensembl" id="ENSAPLP00020010786.1"/>
    </source>
</evidence>
<dbReference type="SUPFAM" id="SSF48726">
    <property type="entry name" value="Immunoglobulin"/>
    <property type="match status" value="1"/>
</dbReference>
<protein>
    <recommendedName>
        <fullName evidence="5">Immunoglobulin V-set domain-containing protein</fullName>
    </recommendedName>
</protein>
<name>A0A8B9SST2_ANAPL</name>
<dbReference type="Ensembl" id="ENSAPLT00020011624.1">
    <property type="protein sequence ID" value="ENSAPLP00020010786.1"/>
    <property type="gene ID" value="ENSAPLG00020007978.1"/>
</dbReference>
<feature type="region of interest" description="Disordered" evidence="1">
    <location>
        <begin position="155"/>
        <end position="183"/>
    </location>
</feature>
<feature type="signal peptide" evidence="2">
    <location>
        <begin position="1"/>
        <end position="33"/>
    </location>
</feature>